<evidence type="ECO:0000256" key="1">
    <source>
        <dbReference type="SAM" id="SignalP"/>
    </source>
</evidence>
<dbReference type="GO" id="GO:0030414">
    <property type="term" value="F:peptidase inhibitor activity"/>
    <property type="evidence" value="ECO:0007669"/>
    <property type="project" value="InterPro"/>
</dbReference>
<organism evidence="3">
    <name type="scientific">Macrobrachium rosenbergii</name>
    <name type="common">Giant fresh water prawn</name>
    <dbReference type="NCBI Taxonomy" id="79674"/>
    <lineage>
        <taxon>Eukaryota</taxon>
        <taxon>Metazoa</taxon>
        <taxon>Ecdysozoa</taxon>
        <taxon>Arthropoda</taxon>
        <taxon>Crustacea</taxon>
        <taxon>Multicrustacea</taxon>
        <taxon>Malacostraca</taxon>
        <taxon>Eumalacostraca</taxon>
        <taxon>Eucarida</taxon>
        <taxon>Decapoda</taxon>
        <taxon>Pleocyemata</taxon>
        <taxon>Caridea</taxon>
        <taxon>Palaemonoidea</taxon>
        <taxon>Palaemonidae</taxon>
        <taxon>Macrobrachium</taxon>
    </lineage>
</organism>
<feature type="signal peptide" evidence="1">
    <location>
        <begin position="1"/>
        <end position="16"/>
    </location>
</feature>
<dbReference type="EMBL" id="FJ539009">
    <property type="protein sequence ID" value="ACL15396.1"/>
    <property type="molecule type" value="mRNA"/>
</dbReference>
<accession>C7SMB1</accession>
<dbReference type="PROSITE" id="PS51390">
    <property type="entry name" value="WAP"/>
    <property type="match status" value="1"/>
</dbReference>
<protein>
    <submittedName>
        <fullName evidence="3">Androgenic gland-specific protein</fullName>
    </submittedName>
</protein>
<dbReference type="GO" id="GO:0005576">
    <property type="term" value="C:extracellular region"/>
    <property type="evidence" value="ECO:0007669"/>
    <property type="project" value="InterPro"/>
</dbReference>
<dbReference type="AlphaFoldDB" id="C7SMB1"/>
<feature type="domain" description="WAP" evidence="2">
    <location>
        <begin position="55"/>
        <end position="109"/>
    </location>
</feature>
<sequence>MVRMVLLLALVAMSAATKIVRPIPPPPKDCAHWCTNPLTNSKYCCNDGTGPQFPVEEHSGICPEHRPFCPRDGVTAGPALCAHDGYCANFESKCCWDTCLKHHTCKPAIFL</sequence>
<proteinExistence type="evidence at transcript level"/>
<evidence type="ECO:0000313" key="3">
    <source>
        <dbReference type="EMBL" id="ACL15396.1"/>
    </source>
</evidence>
<reference evidence="3" key="1">
    <citation type="submission" date="2008-12" db="EMBL/GenBank/DDBJ databases">
        <title>Molecular Cloning and Expression Analysis of cDNAs Encoding Androgenic Gland - Specific Gene from Giant Freshwater Prawn, Macrobrachium rosenbergii de Man.</title>
        <authorList>
            <person name="Narksen W."/>
            <person name="Ratanapo S."/>
            <person name="Promboon A."/>
            <person name="Roytrakul S."/>
            <person name="Rungsin W."/>
        </authorList>
    </citation>
    <scope>NUCLEOTIDE SEQUENCE</scope>
</reference>
<evidence type="ECO:0000259" key="2">
    <source>
        <dbReference type="PROSITE" id="PS51390"/>
    </source>
</evidence>
<keyword evidence="1" id="KW-0732">Signal</keyword>
<feature type="chain" id="PRO_5002984554" evidence="1">
    <location>
        <begin position="17"/>
        <end position="111"/>
    </location>
</feature>
<name>C7SMB1_MACRS</name>
<dbReference type="InterPro" id="IPR008197">
    <property type="entry name" value="WAP_dom"/>
</dbReference>